<proteinExistence type="predicted"/>
<sequence>MKPRIQLFGDSHAHAVQTAILKREGKGQPVPLSAHRLLKEKNGVRIGTTSFEAFLRIVGDLEPKDVVVSMIGGNQHAVYSTIQHPRPFTFLLPSGHQAVGEGLELVPFRTIEHLFEKGLRSGDGRSLQALREATSARVVHVLPPPPKESNDHIANNHETTFAKDLARRGVSSPELRLKFWQLQRQVLAKLCAEYGIKLIDPPARAVNEAGFLRPEFYANDATHGNWLYGERVLRDIEKRFLGTSGKAREKSS</sequence>
<evidence type="ECO:0000313" key="2">
    <source>
        <dbReference type="Proteomes" id="UP000503222"/>
    </source>
</evidence>
<dbReference type="EMBL" id="CP049869">
    <property type="protein sequence ID" value="QIK78086.1"/>
    <property type="molecule type" value="Genomic_DNA"/>
</dbReference>
<name>A0A6G7YMZ0_9SPHN</name>
<dbReference type="SUPFAM" id="SSF52266">
    <property type="entry name" value="SGNH hydrolase"/>
    <property type="match status" value="1"/>
</dbReference>
<dbReference type="InterPro" id="IPR036514">
    <property type="entry name" value="SGNH_hydro_sf"/>
</dbReference>
<evidence type="ECO:0000313" key="1">
    <source>
        <dbReference type="EMBL" id="QIK78086.1"/>
    </source>
</evidence>
<gene>
    <name evidence="1" type="ORF">G7077_03315</name>
</gene>
<dbReference type="Proteomes" id="UP000503222">
    <property type="component" value="Chromosome"/>
</dbReference>
<dbReference type="KEGG" id="spii:G7077_03315"/>
<dbReference type="Gene3D" id="3.40.50.1110">
    <property type="entry name" value="SGNH hydrolase"/>
    <property type="match status" value="1"/>
</dbReference>
<reference evidence="1 2" key="1">
    <citation type="submission" date="2020-03" db="EMBL/GenBank/DDBJ databases">
        <title>Sphingomonas sp. nov., isolated from fish.</title>
        <authorList>
            <person name="Hyun D.-W."/>
            <person name="Bae J.-W."/>
        </authorList>
    </citation>
    <scope>NUCLEOTIDE SEQUENCE [LARGE SCALE GENOMIC DNA]</scope>
    <source>
        <strain evidence="1 2">HDW15B</strain>
    </source>
</reference>
<dbReference type="RefSeq" id="WP_166410480.1">
    <property type="nucleotide sequence ID" value="NZ_CP049869.1"/>
</dbReference>
<dbReference type="AlphaFoldDB" id="A0A6G7YMZ0"/>
<dbReference type="GO" id="GO:0016788">
    <property type="term" value="F:hydrolase activity, acting on ester bonds"/>
    <property type="evidence" value="ECO:0007669"/>
    <property type="project" value="UniProtKB-ARBA"/>
</dbReference>
<accession>A0A6G7YMZ0</accession>
<protein>
    <recommendedName>
        <fullName evidence="3">SGNH/GDSL hydrolase family protein</fullName>
    </recommendedName>
</protein>
<keyword evidence="2" id="KW-1185">Reference proteome</keyword>
<evidence type="ECO:0008006" key="3">
    <source>
        <dbReference type="Google" id="ProtNLM"/>
    </source>
</evidence>
<organism evidence="1 2">
    <name type="scientific">Sphingomonas piscis</name>
    <dbReference type="NCBI Taxonomy" id="2714943"/>
    <lineage>
        <taxon>Bacteria</taxon>
        <taxon>Pseudomonadati</taxon>
        <taxon>Pseudomonadota</taxon>
        <taxon>Alphaproteobacteria</taxon>
        <taxon>Sphingomonadales</taxon>
        <taxon>Sphingomonadaceae</taxon>
        <taxon>Sphingomonas</taxon>
    </lineage>
</organism>